<evidence type="ECO:0000313" key="2">
    <source>
        <dbReference type="EMBL" id="ROT63864.1"/>
    </source>
</evidence>
<reference evidence="2 3" key="2">
    <citation type="submission" date="2019-01" db="EMBL/GenBank/DDBJ databases">
        <title>The decoding of complex shrimp genome reveals the adaptation for benthos swimmer, frequently molting mechanism and breeding impact on genome.</title>
        <authorList>
            <person name="Sun Y."/>
            <person name="Gao Y."/>
            <person name="Yu Y."/>
        </authorList>
    </citation>
    <scope>NUCLEOTIDE SEQUENCE [LARGE SCALE GENOMIC DNA]</scope>
    <source>
        <tissue evidence="2">Muscle</tissue>
    </source>
</reference>
<accession>A0A423SI75</accession>
<dbReference type="CDD" id="cd00105">
    <property type="entry name" value="KH-I"/>
    <property type="match status" value="1"/>
</dbReference>
<proteinExistence type="predicted"/>
<feature type="compositionally biased region" description="Basic residues" evidence="1">
    <location>
        <begin position="460"/>
        <end position="476"/>
    </location>
</feature>
<keyword evidence="3" id="KW-1185">Reference proteome</keyword>
<dbReference type="SUPFAM" id="SSF54791">
    <property type="entry name" value="Eukaryotic type KH-domain (KH-domain type I)"/>
    <property type="match status" value="1"/>
</dbReference>
<dbReference type="InterPro" id="IPR036612">
    <property type="entry name" value="KH_dom_type_1_sf"/>
</dbReference>
<feature type="region of interest" description="Disordered" evidence="1">
    <location>
        <begin position="1"/>
        <end position="115"/>
    </location>
</feature>
<dbReference type="Proteomes" id="UP000283509">
    <property type="component" value="Unassembled WGS sequence"/>
</dbReference>
<gene>
    <name evidence="2" type="ORF">C7M84_018222</name>
</gene>
<protein>
    <recommendedName>
        <fullName evidence="4">K Homology domain-containing protein</fullName>
    </recommendedName>
</protein>
<sequence>MDNADEGEGTTVDGVSSGRRLRTRISKVENEKDVSESGRGRGKQKKRKADVNIESLYLQENNREVCPTPLETIYETPQKQRKSGQRKGSAGGRISEEEESRPLGVRSSDDLPTSTVMSGKKIKRLCMFASHYYPTKQKVRLRKDRARKLNKLKGVKIPKGSAVTVQDVKEVLAKLSDEESEQNENNQNTNNYSVLGMNSSVSFYVGNIIRPDTNDEKFQGMIEDLQALQFNLPKESIAEENPTSEGTDPVLAALYNLDDPIPFLDDIPKAKPSSQSREKKARRRSSKLSGCLLPSLDRETTEQSTSSAKSGELLPNTLDSRLTDTDHIPGSMTETALNQITEYCASDIDVASTDTVKEETSALRCGNKRRKTTKERPLRSTGLTKRESEVSDSELVKKMRGSTSANKNDGEVHECTESPDFSCKGAELKFEVPALAASSDVLGNVFSENDLPSPTDFKPRVTRGRGIKRQRGKRRASGIQRSLYHNQAVLALAHCESSSPESFVKDSSSEDQQTLKCENSEIIKTSPTSPSTQMAALSLHCDLPFTSSTQDIETQAEQRKQRANRKNRRRSSRLSIGAASPSRSSDRINSNLGSYWDTASPKVSSDPPRLTSDFPHGEPEVQGSDHVSSTAAGSSNVSQQHFLHDKNTAILWDSPVINGQKAKELIFIIVLAMAFEAARIPGERAEEDRCDGLCSHRRDWFSMPLAQERRGAIIGLRGCRIKELQNLHRVRVHMDRNDPDIKIFGRQCHF</sequence>
<dbReference type="OrthoDB" id="6364407at2759"/>
<feature type="compositionally biased region" description="Basic and acidic residues" evidence="1">
    <location>
        <begin position="26"/>
        <end position="39"/>
    </location>
</feature>
<dbReference type="EMBL" id="QCYY01003363">
    <property type="protein sequence ID" value="ROT63864.1"/>
    <property type="molecule type" value="Genomic_DNA"/>
</dbReference>
<reference evidence="2 3" key="1">
    <citation type="submission" date="2018-04" db="EMBL/GenBank/DDBJ databases">
        <authorList>
            <person name="Zhang X."/>
            <person name="Yuan J."/>
            <person name="Li F."/>
            <person name="Xiang J."/>
        </authorList>
    </citation>
    <scope>NUCLEOTIDE SEQUENCE [LARGE SCALE GENOMIC DNA]</scope>
    <source>
        <tissue evidence="2">Muscle</tissue>
    </source>
</reference>
<feature type="region of interest" description="Disordered" evidence="1">
    <location>
        <begin position="366"/>
        <end position="392"/>
    </location>
</feature>
<feature type="region of interest" description="Disordered" evidence="1">
    <location>
        <begin position="265"/>
        <end position="330"/>
    </location>
</feature>
<dbReference type="GO" id="GO:0003723">
    <property type="term" value="F:RNA binding"/>
    <property type="evidence" value="ECO:0007669"/>
    <property type="project" value="InterPro"/>
</dbReference>
<feature type="compositionally biased region" description="Basic and acidic residues" evidence="1">
    <location>
        <begin position="374"/>
        <end position="392"/>
    </location>
</feature>
<comment type="caution">
    <text evidence="2">The sequence shown here is derived from an EMBL/GenBank/DDBJ whole genome shotgun (WGS) entry which is preliminary data.</text>
</comment>
<evidence type="ECO:0008006" key="4">
    <source>
        <dbReference type="Google" id="ProtNLM"/>
    </source>
</evidence>
<feature type="region of interest" description="Disordered" evidence="1">
    <location>
        <begin position="550"/>
        <end position="638"/>
    </location>
</feature>
<evidence type="ECO:0000256" key="1">
    <source>
        <dbReference type="SAM" id="MobiDB-lite"/>
    </source>
</evidence>
<feature type="region of interest" description="Disordered" evidence="1">
    <location>
        <begin position="399"/>
        <end position="418"/>
    </location>
</feature>
<feature type="compositionally biased region" description="Polar residues" evidence="1">
    <location>
        <begin position="625"/>
        <end position="638"/>
    </location>
</feature>
<organism evidence="2 3">
    <name type="scientific">Penaeus vannamei</name>
    <name type="common">Whiteleg shrimp</name>
    <name type="synonym">Litopenaeus vannamei</name>
    <dbReference type="NCBI Taxonomy" id="6689"/>
    <lineage>
        <taxon>Eukaryota</taxon>
        <taxon>Metazoa</taxon>
        <taxon>Ecdysozoa</taxon>
        <taxon>Arthropoda</taxon>
        <taxon>Crustacea</taxon>
        <taxon>Multicrustacea</taxon>
        <taxon>Malacostraca</taxon>
        <taxon>Eumalacostraca</taxon>
        <taxon>Eucarida</taxon>
        <taxon>Decapoda</taxon>
        <taxon>Dendrobranchiata</taxon>
        <taxon>Penaeoidea</taxon>
        <taxon>Penaeidae</taxon>
        <taxon>Penaeus</taxon>
    </lineage>
</organism>
<dbReference type="AlphaFoldDB" id="A0A423SI75"/>
<name>A0A423SI75_PENVA</name>
<feature type="region of interest" description="Disordered" evidence="1">
    <location>
        <begin position="453"/>
        <end position="477"/>
    </location>
</feature>
<feature type="compositionally biased region" description="Polar residues" evidence="1">
    <location>
        <begin position="581"/>
        <end position="593"/>
    </location>
</feature>
<feature type="compositionally biased region" description="Basic residues" evidence="1">
    <location>
        <begin position="561"/>
        <end position="572"/>
    </location>
</feature>
<evidence type="ECO:0000313" key="3">
    <source>
        <dbReference type="Proteomes" id="UP000283509"/>
    </source>
</evidence>